<dbReference type="OrthoDB" id="40048at2759"/>
<dbReference type="PANTHER" id="PTHR12747">
    <property type="entry name" value="ELONGATOR COMPLEX PROTEIN 1"/>
    <property type="match status" value="1"/>
</dbReference>
<accession>A0A2P4XAH4</accession>
<dbReference type="GO" id="GO:0002926">
    <property type="term" value="P:tRNA wobble base 5-methoxycarbonylmethyl-2-thiouridinylation"/>
    <property type="evidence" value="ECO:0007669"/>
    <property type="project" value="TreeGrafter"/>
</dbReference>
<protein>
    <submittedName>
        <fullName evidence="2">Elongator complex protein 1</fullName>
    </submittedName>
</protein>
<dbReference type="AlphaFoldDB" id="A0A2P4XAH4"/>
<dbReference type="Proteomes" id="UP000237271">
    <property type="component" value="Unassembled WGS sequence"/>
</dbReference>
<dbReference type="InterPro" id="IPR036322">
    <property type="entry name" value="WD40_repeat_dom_sf"/>
</dbReference>
<dbReference type="GO" id="GO:0033588">
    <property type="term" value="C:elongator holoenzyme complex"/>
    <property type="evidence" value="ECO:0007669"/>
    <property type="project" value="InterPro"/>
</dbReference>
<gene>
    <name evidence="2" type="ORF">PHPALM_28291</name>
</gene>
<dbReference type="SUPFAM" id="SSF50978">
    <property type="entry name" value="WD40 repeat-like"/>
    <property type="match status" value="1"/>
</dbReference>
<sequence length="184" mass="20322">MRNLVSLQRRVWALETSSVSSDQCVAFASIPGESQVFFLRASGRIEVLQLEEDAHSLQLFLNLREFVDNGDISSGCWRWMNYVAELGTLVCASTSGALVSVDVDAMDGEEVGSVDSGLRAVAWSDNQEMLALVTGVGSLLVMNNDWEVLHETEIKSSLPSDLELSTSDEHWSCELCWREDSRTA</sequence>
<dbReference type="InterPro" id="IPR006849">
    <property type="entry name" value="Elp1"/>
</dbReference>
<reference evidence="2 3" key="1">
    <citation type="journal article" date="2017" name="Genome Biol. Evol.">
        <title>Phytophthora megakarya and P. palmivora, closely related causal agents of cacao black pod rot, underwent increases in genome sizes and gene numbers by different mechanisms.</title>
        <authorList>
            <person name="Ali S.S."/>
            <person name="Shao J."/>
            <person name="Lary D.J."/>
            <person name="Kronmiller B."/>
            <person name="Shen D."/>
            <person name="Strem M.D."/>
            <person name="Amoako-Attah I."/>
            <person name="Akrofi A.Y."/>
            <person name="Begoude B.A."/>
            <person name="Ten Hoopen G.M."/>
            <person name="Coulibaly K."/>
            <person name="Kebe B.I."/>
            <person name="Melnick R.L."/>
            <person name="Guiltinan M.J."/>
            <person name="Tyler B.M."/>
            <person name="Meinhardt L.W."/>
            <person name="Bailey B.A."/>
        </authorList>
    </citation>
    <scope>NUCLEOTIDE SEQUENCE [LARGE SCALE GENOMIC DNA]</scope>
    <source>
        <strain evidence="3">sbr112.9</strain>
    </source>
</reference>
<evidence type="ECO:0000259" key="1">
    <source>
        <dbReference type="Pfam" id="PF04762"/>
    </source>
</evidence>
<dbReference type="GO" id="GO:0000049">
    <property type="term" value="F:tRNA binding"/>
    <property type="evidence" value="ECO:0007669"/>
    <property type="project" value="TreeGrafter"/>
</dbReference>
<evidence type="ECO:0000313" key="2">
    <source>
        <dbReference type="EMBL" id="POM62546.1"/>
    </source>
</evidence>
<dbReference type="PANTHER" id="PTHR12747:SF0">
    <property type="entry name" value="ELONGATOR COMPLEX PROTEIN 1"/>
    <property type="match status" value="1"/>
</dbReference>
<dbReference type="EMBL" id="NCKW01015543">
    <property type="protein sequence ID" value="POM62546.1"/>
    <property type="molecule type" value="Genomic_DNA"/>
</dbReference>
<evidence type="ECO:0000313" key="3">
    <source>
        <dbReference type="Proteomes" id="UP000237271"/>
    </source>
</evidence>
<feature type="domain" description="ELP1 first N-terminal beta-propeller" evidence="1">
    <location>
        <begin position="1"/>
        <end position="158"/>
    </location>
</feature>
<keyword evidence="3" id="KW-1185">Reference proteome</keyword>
<name>A0A2P4XAH4_9STRA</name>
<dbReference type="Pfam" id="PF04762">
    <property type="entry name" value="Beta-prop_ELP1_1st"/>
    <property type="match status" value="1"/>
</dbReference>
<dbReference type="InterPro" id="IPR056164">
    <property type="entry name" value="Beta-prop_ELP1_1st"/>
</dbReference>
<dbReference type="UniPathway" id="UPA00988"/>
<dbReference type="GO" id="GO:0005829">
    <property type="term" value="C:cytosol"/>
    <property type="evidence" value="ECO:0007669"/>
    <property type="project" value="TreeGrafter"/>
</dbReference>
<organism evidence="2 3">
    <name type="scientific">Phytophthora palmivora</name>
    <dbReference type="NCBI Taxonomy" id="4796"/>
    <lineage>
        <taxon>Eukaryota</taxon>
        <taxon>Sar</taxon>
        <taxon>Stramenopiles</taxon>
        <taxon>Oomycota</taxon>
        <taxon>Peronosporomycetes</taxon>
        <taxon>Peronosporales</taxon>
        <taxon>Peronosporaceae</taxon>
        <taxon>Phytophthora</taxon>
    </lineage>
</organism>
<comment type="caution">
    <text evidence="2">The sequence shown here is derived from an EMBL/GenBank/DDBJ whole genome shotgun (WGS) entry which is preliminary data.</text>
</comment>
<proteinExistence type="predicted"/>